<reference evidence="2" key="1">
    <citation type="submission" date="2021-01" db="EMBL/GenBank/DDBJ databases">
        <authorList>
            <consortium name="Genoscope - CEA"/>
            <person name="William W."/>
        </authorList>
    </citation>
    <scope>NUCLEOTIDE SEQUENCE</scope>
</reference>
<keyword evidence="1" id="KW-1133">Transmembrane helix</keyword>
<dbReference type="EMBL" id="CAJJDO010000101">
    <property type="protein sequence ID" value="CAD8192403.1"/>
    <property type="molecule type" value="Genomic_DNA"/>
</dbReference>
<keyword evidence="1" id="KW-0472">Membrane</keyword>
<accession>A0A8S1WRP9</accession>
<proteinExistence type="predicted"/>
<evidence type="ECO:0000256" key="1">
    <source>
        <dbReference type="SAM" id="Phobius"/>
    </source>
</evidence>
<evidence type="ECO:0000313" key="2">
    <source>
        <dbReference type="EMBL" id="CAD8192403.1"/>
    </source>
</evidence>
<sequence>MKKLADPFPLISHNAIILTNNIILTILSSTFSQTRLQFNQENKDFNIDNYIINFIFLLIKMLFQDQKYIVIQ</sequence>
<dbReference type="Proteomes" id="UP000689195">
    <property type="component" value="Unassembled WGS sequence"/>
</dbReference>
<protein>
    <submittedName>
        <fullName evidence="2">Uncharacterized protein</fullName>
    </submittedName>
</protein>
<organism evidence="2 3">
    <name type="scientific">Paramecium pentaurelia</name>
    <dbReference type="NCBI Taxonomy" id="43138"/>
    <lineage>
        <taxon>Eukaryota</taxon>
        <taxon>Sar</taxon>
        <taxon>Alveolata</taxon>
        <taxon>Ciliophora</taxon>
        <taxon>Intramacronucleata</taxon>
        <taxon>Oligohymenophorea</taxon>
        <taxon>Peniculida</taxon>
        <taxon>Parameciidae</taxon>
        <taxon>Paramecium</taxon>
    </lineage>
</organism>
<comment type="caution">
    <text evidence="2">The sequence shown here is derived from an EMBL/GenBank/DDBJ whole genome shotgun (WGS) entry which is preliminary data.</text>
</comment>
<keyword evidence="1" id="KW-0812">Transmembrane</keyword>
<feature type="transmembrane region" description="Helical" evidence="1">
    <location>
        <begin position="47"/>
        <end position="63"/>
    </location>
</feature>
<evidence type="ECO:0000313" key="3">
    <source>
        <dbReference type="Proteomes" id="UP000689195"/>
    </source>
</evidence>
<dbReference type="AlphaFoldDB" id="A0A8S1WRP9"/>
<keyword evidence="3" id="KW-1185">Reference proteome</keyword>
<gene>
    <name evidence="2" type="ORF">PPENT_87.1.T1010134</name>
</gene>
<name>A0A8S1WRP9_9CILI</name>
<feature type="transmembrane region" description="Helical" evidence="1">
    <location>
        <begin position="7"/>
        <end position="27"/>
    </location>
</feature>